<evidence type="ECO:0008006" key="4">
    <source>
        <dbReference type="Google" id="ProtNLM"/>
    </source>
</evidence>
<dbReference type="STRING" id="231916.A0A409YQ67"/>
<dbReference type="SFLD" id="SFLDS00003">
    <property type="entry name" value="Haloacid_Dehalogenase"/>
    <property type="match status" value="1"/>
</dbReference>
<dbReference type="InterPro" id="IPR006439">
    <property type="entry name" value="HAD-SF_hydro_IA"/>
</dbReference>
<dbReference type="GO" id="GO:0050308">
    <property type="term" value="F:sugar-phosphatase activity"/>
    <property type="evidence" value="ECO:0007669"/>
    <property type="project" value="TreeGrafter"/>
</dbReference>
<dbReference type="Gene3D" id="1.10.150.240">
    <property type="entry name" value="Putative phosphatase, domain 2"/>
    <property type="match status" value="1"/>
</dbReference>
<evidence type="ECO:0000313" key="3">
    <source>
        <dbReference type="Proteomes" id="UP000284706"/>
    </source>
</evidence>
<name>A0A409YQ67_9AGAR</name>
<dbReference type="EMBL" id="NHYE01000514">
    <property type="protein sequence ID" value="PPR05153.1"/>
    <property type="molecule type" value="Genomic_DNA"/>
</dbReference>
<feature type="region of interest" description="Disordered" evidence="1">
    <location>
        <begin position="111"/>
        <end position="135"/>
    </location>
</feature>
<dbReference type="SUPFAM" id="SSF56784">
    <property type="entry name" value="HAD-like"/>
    <property type="match status" value="2"/>
</dbReference>
<dbReference type="Pfam" id="PF00702">
    <property type="entry name" value="Hydrolase"/>
    <property type="match status" value="1"/>
</dbReference>
<gene>
    <name evidence="2" type="ORF">CVT26_012238</name>
</gene>
<dbReference type="NCBIfam" id="TIGR01509">
    <property type="entry name" value="HAD-SF-IA-v3"/>
    <property type="match status" value="1"/>
</dbReference>
<dbReference type="Gene3D" id="3.40.50.1000">
    <property type="entry name" value="HAD superfamily/HAD-like"/>
    <property type="match status" value="1"/>
</dbReference>
<dbReference type="InterPro" id="IPR023198">
    <property type="entry name" value="PGP-like_dom2"/>
</dbReference>
<accession>A0A409YQ67</accession>
<dbReference type="InParanoid" id="A0A409YQ67"/>
<dbReference type="Proteomes" id="UP000284706">
    <property type="component" value="Unassembled WGS sequence"/>
</dbReference>
<dbReference type="PANTHER" id="PTHR43481">
    <property type="entry name" value="FRUCTOSE-1-PHOSPHATE PHOSPHATASE"/>
    <property type="match status" value="1"/>
</dbReference>
<dbReference type="FunFam" id="3.40.50.1000:FF:000162">
    <property type="entry name" value="HAD-like protein"/>
    <property type="match status" value="1"/>
</dbReference>
<dbReference type="PANTHER" id="PTHR43481:SF2">
    <property type="entry name" value="PHOSPHATASE"/>
    <property type="match status" value="1"/>
</dbReference>
<evidence type="ECO:0000256" key="1">
    <source>
        <dbReference type="SAM" id="MobiDB-lite"/>
    </source>
</evidence>
<organism evidence="2 3">
    <name type="scientific">Gymnopilus dilepis</name>
    <dbReference type="NCBI Taxonomy" id="231916"/>
    <lineage>
        <taxon>Eukaryota</taxon>
        <taxon>Fungi</taxon>
        <taxon>Dikarya</taxon>
        <taxon>Basidiomycota</taxon>
        <taxon>Agaricomycotina</taxon>
        <taxon>Agaricomycetes</taxon>
        <taxon>Agaricomycetidae</taxon>
        <taxon>Agaricales</taxon>
        <taxon>Agaricineae</taxon>
        <taxon>Hymenogastraceae</taxon>
        <taxon>Gymnopilus</taxon>
    </lineage>
</organism>
<dbReference type="InterPro" id="IPR036412">
    <property type="entry name" value="HAD-like_sf"/>
</dbReference>
<dbReference type="AlphaFoldDB" id="A0A409YQ67"/>
<dbReference type="SFLD" id="SFLDG01129">
    <property type="entry name" value="C1.5:_HAD__Beta-PGM__Phosphata"/>
    <property type="match status" value="1"/>
</dbReference>
<dbReference type="FunFam" id="3.40.50.1000:FF:000145">
    <property type="entry name" value="HAD family hydrolase"/>
    <property type="match status" value="1"/>
</dbReference>
<evidence type="ECO:0000313" key="2">
    <source>
        <dbReference type="EMBL" id="PPR05153.1"/>
    </source>
</evidence>
<protein>
    <recommendedName>
        <fullName evidence="4">HAD-like protein</fullName>
    </recommendedName>
</protein>
<keyword evidence="3" id="KW-1185">Reference proteome</keyword>
<comment type="caution">
    <text evidence="2">The sequence shown here is derived from an EMBL/GenBank/DDBJ whole genome shotgun (WGS) entry which is preliminary data.</text>
</comment>
<dbReference type="OrthoDB" id="40579at2759"/>
<dbReference type="InterPro" id="IPR051806">
    <property type="entry name" value="HAD-like_SPP"/>
</dbReference>
<proteinExistence type="predicted"/>
<sequence length="355" mass="38694">MSPQTFYADAVLFDMDGTLTDSIAAVEAAWGKVAKDIGQDPDYVIAATHGKRAVDNLAQFKPHLRDHEIEREVERFEESILYFADAHSVHGHLVPRRYDFDTPLSSPGTPFDMGSSVVSSTAETPELTPGHSAPLSRASSFMAADVRRPSFGSRLLNMLSVAARLRAHNEEHHYPETIEDDEGVQAVLNATETNKMAHDHTLEAWQLEAASVDRSVRILPGVRKMIDSIPAGRYAVATSGAKTYAYGCMKRVGIKPPPVTITADDKRLKAGKPAPDPFLLAAKCLGFEASRCVVFEDSPSGIRAGVASGATVIALCTSHERSKIENCGAHYIVENMERVKCEPCEDGRLKFTVDL</sequence>
<reference evidence="2 3" key="1">
    <citation type="journal article" date="2018" name="Evol. Lett.">
        <title>Horizontal gene cluster transfer increased hallucinogenic mushroom diversity.</title>
        <authorList>
            <person name="Reynolds H.T."/>
            <person name="Vijayakumar V."/>
            <person name="Gluck-Thaler E."/>
            <person name="Korotkin H.B."/>
            <person name="Matheny P.B."/>
            <person name="Slot J.C."/>
        </authorList>
    </citation>
    <scope>NUCLEOTIDE SEQUENCE [LARGE SCALE GENOMIC DNA]</scope>
    <source>
        <strain evidence="2 3">SRW20</strain>
    </source>
</reference>
<dbReference type="InterPro" id="IPR023214">
    <property type="entry name" value="HAD_sf"/>
</dbReference>